<gene>
    <name evidence="2" type="ORF">BH720_17490</name>
</gene>
<sequence length="111" mass="12632">MKIPEDAIIPDAKLSRYLLIQRSRNDKSQFLAKAGFTAENSEDLLNALRQLTDLNEALEDRTDEYGTYYQVKGSLQGINGLNLEVIAIWLQRKIDGQFQFITLIPNKEADS</sequence>
<accession>A0A1E5QGS1</accession>
<proteinExistence type="predicted"/>
<dbReference type="Pfam" id="PF21814">
    <property type="entry name" value="DUF6883"/>
    <property type="match status" value="1"/>
</dbReference>
<name>A0A1E5QGS1_9CYAN</name>
<evidence type="ECO:0000313" key="2">
    <source>
        <dbReference type="EMBL" id="OEJ73890.1"/>
    </source>
</evidence>
<evidence type="ECO:0000259" key="1">
    <source>
        <dbReference type="Pfam" id="PF21814"/>
    </source>
</evidence>
<feature type="domain" description="DUF6883" evidence="1">
    <location>
        <begin position="5"/>
        <end position="106"/>
    </location>
</feature>
<comment type="caution">
    <text evidence="2">The sequence shown here is derived from an EMBL/GenBank/DDBJ whole genome shotgun (WGS) entry which is preliminary data.</text>
</comment>
<dbReference type="InterPro" id="IPR049250">
    <property type="entry name" value="DUF6883"/>
</dbReference>
<dbReference type="OrthoDB" id="9794742at2"/>
<reference evidence="2" key="1">
    <citation type="submission" date="2016-09" db="EMBL/GenBank/DDBJ databases">
        <title>Draft genome of thermotolerant cyanobacterium Desertifilum sp. strain IPPAS B-1220.</title>
        <authorList>
            <person name="Sinetova M.A."/>
            <person name="Bolakhan K."/>
            <person name="Zayadan B.K."/>
            <person name="Mironov K.S."/>
            <person name="Ustinova V."/>
            <person name="Kupriyanova E.V."/>
            <person name="Sidorov R.A."/>
            <person name="Skrypnik A.N."/>
            <person name="Gogoleva N.E."/>
            <person name="Gogolev Y.V."/>
            <person name="Los D.A."/>
        </authorList>
    </citation>
    <scope>NUCLEOTIDE SEQUENCE [LARGE SCALE GENOMIC DNA]</scope>
    <source>
        <strain evidence="2">IPPAS B-1220</strain>
    </source>
</reference>
<protein>
    <recommendedName>
        <fullName evidence="1">DUF6883 domain-containing protein</fullName>
    </recommendedName>
</protein>
<dbReference type="EMBL" id="MJGC01000077">
    <property type="protein sequence ID" value="OEJ73890.1"/>
    <property type="molecule type" value="Genomic_DNA"/>
</dbReference>
<dbReference type="RefSeq" id="WP_069968500.1">
    <property type="nucleotide sequence ID" value="NZ_CM124774.1"/>
</dbReference>
<organism evidence="2">
    <name type="scientific">Desertifilum tharense IPPAS B-1220</name>
    <dbReference type="NCBI Taxonomy" id="1781255"/>
    <lineage>
        <taxon>Bacteria</taxon>
        <taxon>Bacillati</taxon>
        <taxon>Cyanobacteriota</taxon>
        <taxon>Cyanophyceae</taxon>
        <taxon>Desertifilales</taxon>
        <taxon>Desertifilaceae</taxon>
        <taxon>Desertifilum</taxon>
    </lineage>
</organism>
<dbReference type="AlphaFoldDB" id="A0A1E5QGS1"/>
<dbReference type="STRING" id="1781255.BH720_17490"/>